<accession>L0RFZ8</accession>
<keyword evidence="2" id="KW-1185">Reference proteome</keyword>
<proteinExistence type="predicted"/>
<sequence>MSILNTTRDNKIILEVSYREFTPPPFPNLYLGIRTMRRYIL</sequence>
<evidence type="ECO:0000313" key="1">
    <source>
        <dbReference type="EMBL" id="CCO25135.1"/>
    </source>
</evidence>
<organism evidence="1 2">
    <name type="scientific">Maridesulfovibrio hydrothermalis AM13 = DSM 14728</name>
    <dbReference type="NCBI Taxonomy" id="1121451"/>
    <lineage>
        <taxon>Bacteria</taxon>
        <taxon>Pseudomonadati</taxon>
        <taxon>Thermodesulfobacteriota</taxon>
        <taxon>Desulfovibrionia</taxon>
        <taxon>Desulfovibrionales</taxon>
        <taxon>Desulfovibrionaceae</taxon>
        <taxon>Maridesulfovibrio</taxon>
    </lineage>
</organism>
<gene>
    <name evidence="1" type="ORF">DESAM_22868</name>
</gene>
<dbReference type="AlphaFoldDB" id="L0RFZ8"/>
<dbReference type="KEGG" id="dhy:DESAM_22868"/>
<name>L0RFZ8_9BACT</name>
<protein>
    <submittedName>
        <fullName evidence="1">Uncharacterized protein</fullName>
    </submittedName>
</protein>
<dbReference type="HOGENOM" id="CLU_3269046_0_0_7"/>
<dbReference type="EMBL" id="FO203522">
    <property type="protein sequence ID" value="CCO25135.1"/>
    <property type="molecule type" value="Genomic_DNA"/>
</dbReference>
<dbReference type="Proteomes" id="UP000010808">
    <property type="component" value="Chromosome"/>
</dbReference>
<reference evidence="1 2" key="1">
    <citation type="submission" date="2012-10" db="EMBL/GenBank/DDBJ databases">
        <authorList>
            <person name="Genoscope - CEA"/>
        </authorList>
    </citation>
    <scope>NUCLEOTIDE SEQUENCE [LARGE SCALE GENOMIC DNA]</scope>
    <source>
        <strain evidence="2">AM13 / DSM 14728</strain>
    </source>
</reference>
<evidence type="ECO:0000313" key="2">
    <source>
        <dbReference type="Proteomes" id="UP000010808"/>
    </source>
</evidence>